<evidence type="ECO:0000313" key="6">
    <source>
        <dbReference type="EMBL" id="CAH1779798.1"/>
    </source>
</evidence>
<gene>
    <name evidence="6" type="ORF">OFUS_LOCUS6569</name>
</gene>
<dbReference type="GO" id="GO:0005737">
    <property type="term" value="C:cytoplasm"/>
    <property type="evidence" value="ECO:0007669"/>
    <property type="project" value="TreeGrafter"/>
</dbReference>
<feature type="non-terminal residue" evidence="6">
    <location>
        <position position="1"/>
    </location>
</feature>
<evidence type="ECO:0000313" key="7">
    <source>
        <dbReference type="Proteomes" id="UP000749559"/>
    </source>
</evidence>
<keyword evidence="3" id="KW-0067">ATP-binding</keyword>
<dbReference type="AlphaFoldDB" id="A0A8S4NHB9"/>
<evidence type="ECO:0000256" key="4">
    <source>
        <dbReference type="SAM" id="Coils"/>
    </source>
</evidence>
<dbReference type="GO" id="GO:0002143">
    <property type="term" value="P:tRNA wobble position uridine thiolation"/>
    <property type="evidence" value="ECO:0007669"/>
    <property type="project" value="TreeGrafter"/>
</dbReference>
<reference evidence="6" key="1">
    <citation type="submission" date="2022-03" db="EMBL/GenBank/DDBJ databases">
        <authorList>
            <person name="Martin C."/>
        </authorList>
    </citation>
    <scope>NUCLEOTIDE SEQUENCE</scope>
</reference>
<dbReference type="GO" id="GO:0005524">
    <property type="term" value="F:ATP binding"/>
    <property type="evidence" value="ECO:0007669"/>
    <property type="project" value="UniProtKB-KW"/>
</dbReference>
<dbReference type="Gene3D" id="3.40.50.720">
    <property type="entry name" value="NAD(P)-binding Rossmann-like Domain"/>
    <property type="match status" value="1"/>
</dbReference>
<dbReference type="SUPFAM" id="SSF69572">
    <property type="entry name" value="Activating enzymes of the ubiquitin-like proteins"/>
    <property type="match status" value="1"/>
</dbReference>
<dbReference type="GO" id="GO:0042292">
    <property type="term" value="F:URM1 activating enzyme activity"/>
    <property type="evidence" value="ECO:0007669"/>
    <property type="project" value="TreeGrafter"/>
</dbReference>
<name>A0A8S4NHB9_OWEFU</name>
<feature type="coiled-coil region" evidence="4">
    <location>
        <begin position="3"/>
        <end position="30"/>
    </location>
</feature>
<accession>A0A8S4NHB9</accession>
<dbReference type="PANTHER" id="PTHR10953">
    <property type="entry name" value="UBIQUITIN-ACTIVATING ENZYME E1"/>
    <property type="match status" value="1"/>
</dbReference>
<dbReference type="InterPro" id="IPR035985">
    <property type="entry name" value="Ubiquitin-activating_enz"/>
</dbReference>
<dbReference type="PANTHER" id="PTHR10953:SF102">
    <property type="entry name" value="ADENYLYLTRANSFERASE AND SULFURTRANSFERASE MOCS3"/>
    <property type="match status" value="1"/>
</dbReference>
<sequence length="249" mass="27213">LSMEKLQNEVHFLRAQLKDRDRQILQLQNQLIDKEKPFFPTGVTNTHDISKLCTEKLTNESIARHSRQLILPEIGVKGQLSLANTSALIVGCGGLGCPSGLYLTAAGIGRLGLVDYDEVELTNLHRQVLHTESSIGVTKSSSAALTCTRLNSKVECVPYHIVLNSENALDIIKQYDIVLDCTDNVATRYLLNDACVLAKKPLVSGSALRFEGQLTVYNYQGGPCYRCLYPKPPPPETVTNCSDGGVLGV</sequence>
<dbReference type="OrthoDB" id="10261062at2759"/>
<keyword evidence="2" id="KW-0547">Nucleotide-binding</keyword>
<feature type="domain" description="THIF-type NAD/FAD binding fold" evidence="5">
    <location>
        <begin position="65"/>
        <end position="248"/>
    </location>
</feature>
<dbReference type="FunFam" id="3.40.50.720:FF:000033">
    <property type="entry name" value="Adenylyltransferase and sulfurtransferase MOCS3"/>
    <property type="match status" value="1"/>
</dbReference>
<dbReference type="GO" id="GO:0016779">
    <property type="term" value="F:nucleotidyltransferase activity"/>
    <property type="evidence" value="ECO:0007669"/>
    <property type="project" value="TreeGrafter"/>
</dbReference>
<dbReference type="EMBL" id="CAIIXF020000003">
    <property type="protein sequence ID" value="CAH1779798.1"/>
    <property type="molecule type" value="Genomic_DNA"/>
</dbReference>
<keyword evidence="1" id="KW-0808">Transferase</keyword>
<dbReference type="GO" id="GO:0032447">
    <property type="term" value="P:protein urmylation"/>
    <property type="evidence" value="ECO:0007669"/>
    <property type="project" value="TreeGrafter"/>
</dbReference>
<proteinExistence type="predicted"/>
<evidence type="ECO:0000256" key="1">
    <source>
        <dbReference type="ARBA" id="ARBA00022679"/>
    </source>
</evidence>
<dbReference type="CDD" id="cd00757">
    <property type="entry name" value="ThiF_MoeB_HesA_family"/>
    <property type="match status" value="1"/>
</dbReference>
<dbReference type="InterPro" id="IPR000594">
    <property type="entry name" value="ThiF_NAD_FAD-bd"/>
</dbReference>
<feature type="non-terminal residue" evidence="6">
    <location>
        <position position="249"/>
    </location>
</feature>
<dbReference type="Pfam" id="PF00899">
    <property type="entry name" value="ThiF"/>
    <property type="match status" value="1"/>
</dbReference>
<protein>
    <recommendedName>
        <fullName evidence="5">THIF-type NAD/FAD binding fold domain-containing protein</fullName>
    </recommendedName>
</protein>
<evidence type="ECO:0000256" key="2">
    <source>
        <dbReference type="ARBA" id="ARBA00022741"/>
    </source>
</evidence>
<evidence type="ECO:0000256" key="3">
    <source>
        <dbReference type="ARBA" id="ARBA00022840"/>
    </source>
</evidence>
<organism evidence="6 7">
    <name type="scientific">Owenia fusiformis</name>
    <name type="common">Polychaete worm</name>
    <dbReference type="NCBI Taxonomy" id="6347"/>
    <lineage>
        <taxon>Eukaryota</taxon>
        <taxon>Metazoa</taxon>
        <taxon>Spiralia</taxon>
        <taxon>Lophotrochozoa</taxon>
        <taxon>Annelida</taxon>
        <taxon>Polychaeta</taxon>
        <taxon>Sedentaria</taxon>
        <taxon>Canalipalpata</taxon>
        <taxon>Sabellida</taxon>
        <taxon>Oweniida</taxon>
        <taxon>Oweniidae</taxon>
        <taxon>Owenia</taxon>
    </lineage>
</organism>
<keyword evidence="7" id="KW-1185">Reference proteome</keyword>
<evidence type="ECO:0000259" key="5">
    <source>
        <dbReference type="Pfam" id="PF00899"/>
    </source>
</evidence>
<keyword evidence="4" id="KW-0175">Coiled coil</keyword>
<comment type="caution">
    <text evidence="6">The sequence shown here is derived from an EMBL/GenBank/DDBJ whole genome shotgun (WGS) entry which is preliminary data.</text>
</comment>
<dbReference type="GO" id="GO:0004792">
    <property type="term" value="F:thiosulfate-cyanide sulfurtransferase activity"/>
    <property type="evidence" value="ECO:0007669"/>
    <property type="project" value="TreeGrafter"/>
</dbReference>
<dbReference type="InterPro" id="IPR045886">
    <property type="entry name" value="ThiF/MoeB/HesA"/>
</dbReference>
<dbReference type="Proteomes" id="UP000749559">
    <property type="component" value="Unassembled WGS sequence"/>
</dbReference>